<dbReference type="AlphaFoldDB" id="B6FY76"/>
<dbReference type="Proteomes" id="UP000003178">
    <property type="component" value="Unassembled WGS sequence"/>
</dbReference>
<dbReference type="eggNOG" id="COG2340">
    <property type="taxonomic scope" value="Bacteria"/>
</dbReference>
<reference evidence="3 4" key="2">
    <citation type="submission" date="2008-10" db="EMBL/GenBank/DDBJ databases">
        <title>Draft genome sequence of Clostridium hiranonis (DSM 13275).</title>
        <authorList>
            <person name="Sudarsanam P."/>
            <person name="Ley R."/>
            <person name="Guruge J."/>
            <person name="Turnbaugh P.J."/>
            <person name="Mahowald M."/>
            <person name="Liep D."/>
            <person name="Gordon J."/>
        </authorList>
    </citation>
    <scope>NUCLEOTIDE SEQUENCE [LARGE SCALE GENOMIC DNA]</scope>
    <source>
        <strain evidence="3 4">DSM 13275</strain>
    </source>
</reference>
<dbReference type="InterPro" id="IPR006626">
    <property type="entry name" value="PbH1"/>
</dbReference>
<dbReference type="EMBL" id="ABWP01000032">
    <property type="protein sequence ID" value="EEA85522.1"/>
    <property type="molecule type" value="Genomic_DNA"/>
</dbReference>
<feature type="compositionally biased region" description="Polar residues" evidence="1">
    <location>
        <begin position="507"/>
        <end position="539"/>
    </location>
</feature>
<accession>B6FY76</accession>
<proteinExistence type="predicted"/>
<dbReference type="RefSeq" id="WP_006439739.1">
    <property type="nucleotide sequence ID" value="NZ_DS995356.1"/>
</dbReference>
<evidence type="ECO:0000256" key="1">
    <source>
        <dbReference type="SAM" id="MobiDB-lite"/>
    </source>
</evidence>
<protein>
    <submittedName>
        <fullName evidence="3">Putative cell wall binding repeat 2</fullName>
    </submittedName>
</protein>
<evidence type="ECO:0000313" key="3">
    <source>
        <dbReference type="EMBL" id="EEA85522.1"/>
    </source>
</evidence>
<dbReference type="InterPro" id="IPR051922">
    <property type="entry name" value="Bact_Sporulation_Assoc"/>
</dbReference>
<dbReference type="PANTHER" id="PTHR30032">
    <property type="entry name" value="N-ACETYLMURAMOYL-L-ALANINE AMIDASE-RELATED"/>
    <property type="match status" value="1"/>
</dbReference>
<dbReference type="SMART" id="SM00710">
    <property type="entry name" value="PbH1"/>
    <property type="match status" value="5"/>
</dbReference>
<evidence type="ECO:0000313" key="4">
    <source>
        <dbReference type="Proteomes" id="UP000003178"/>
    </source>
</evidence>
<dbReference type="Pfam" id="PF04122">
    <property type="entry name" value="CW_binding_2"/>
    <property type="match status" value="3"/>
</dbReference>
<evidence type="ECO:0000256" key="2">
    <source>
        <dbReference type="SAM" id="SignalP"/>
    </source>
</evidence>
<dbReference type="HOGENOM" id="CLU_308983_0_0_9"/>
<comment type="caution">
    <text evidence="3">The sequence shown here is derived from an EMBL/GenBank/DDBJ whole genome shotgun (WGS) entry which is preliminary data.</text>
</comment>
<dbReference type="STRING" id="500633.CLOHIR_00827"/>
<keyword evidence="2" id="KW-0732">Signal</keyword>
<keyword evidence="4" id="KW-1185">Reference proteome</keyword>
<feature type="region of interest" description="Disordered" evidence="1">
    <location>
        <begin position="507"/>
        <end position="581"/>
    </location>
</feature>
<dbReference type="InterPro" id="IPR007253">
    <property type="entry name" value="Cell_wall-bd_2"/>
</dbReference>
<feature type="chain" id="PRO_5002845037" evidence="2">
    <location>
        <begin position="29"/>
        <end position="954"/>
    </location>
</feature>
<reference evidence="3 4" key="1">
    <citation type="submission" date="2008-09" db="EMBL/GenBank/DDBJ databases">
        <authorList>
            <person name="Fulton L."/>
            <person name="Clifton S."/>
            <person name="Fulton B."/>
            <person name="Xu J."/>
            <person name="Minx P."/>
            <person name="Pepin K.H."/>
            <person name="Johnson M."/>
            <person name="Thiruvilangam P."/>
            <person name="Bhonagiri V."/>
            <person name="Nash W.E."/>
            <person name="Mardis E.R."/>
            <person name="Wilson R.K."/>
        </authorList>
    </citation>
    <scope>NUCLEOTIDE SEQUENCE [LARGE SCALE GENOMIC DNA]</scope>
    <source>
        <strain evidence="3 4">DSM 13275</strain>
    </source>
</reference>
<sequence>MNKKKSKALAFLLAASLLVPSVNGIVGAAELDNVKSTDKVVASQEVANPDGSDTSTQDPLTQNVAKIGDKEYATLKEAINNAGEGATITLLGNVTEDITVNKNITIDGQNKYTITGLTTLKNGTLQNITIQPNDNNANGSVLVIGNTDQTNIKMERVTVNYSVTKRAGNSGCTLSGNNATITIKKCLFTNNPNNAGITIKAPEWSFGLSMGSQGEKGSFNFINNEFNGAFRTMLPSINGKVTIDNNVFVNTVQSVSPGTADGAKEESTCITTSEKAQKDNITITNNIFDNAGAFFFQTTANILENTFKGEKFPHYIQARGIIEEDLDLKNNKFEMGNNAVCSMDTKSAEILLPVGEMAYNYWAWDSLEEFTDPTKANLINYKYSFENDKKRVHYPTSEKALKAFVNPNPNAPIIGVRDNEKVVISENITIGAETSINIPKDKNITIEVPKGKTLTLNSAGAIDVTGSLTISGDGEVEIAKSGEVSVNKDATLNITTNVDNKGTIDNNGAINNGGRISNSGKLTNNSQINNSGKISNSGEIVSESGKKGEISNSGTIATQEGGSIERNDINKEGNGTTVSPNEYKPVEIKEAYKTSNSITMSVDDLGKFNKLGEVEFTIVEGSVTESRGGIWVRAIDGKVTFDGLNPNTKYTVFARYKGLGNTEVKMEVSTLSPSTGGGGVVAPTYTHEEIIGTDRYETAAKIADKLESYDNVVLVNAESSMSDGLSASGLAGKENGAILLTKKDSIPKATMDRIKKVKKVYIIGGEAAISQKVSDEITKNVPNVKVERLGGKDRVETSEIVAKKLGNYSDAFVVNGFKGEADAMSASAIAAKKGAPILLTNGKTSTHAKKSGVEYYVIGGNSVVDKSIADKYNAEVLAGKDRYATNKEVINEFYSGSDKVYIANGDKLVDALTASPLAKKDGIVLVNEKSDKSILKGKNTVQVGGMDFKIEFEK</sequence>
<dbReference type="Gene3D" id="3.40.50.12090">
    <property type="match status" value="2"/>
</dbReference>
<gene>
    <name evidence="3" type="ORF">CLOHIR_00827</name>
</gene>
<feature type="compositionally biased region" description="Polar residues" evidence="1">
    <location>
        <begin position="550"/>
        <end position="561"/>
    </location>
</feature>
<feature type="signal peptide" evidence="2">
    <location>
        <begin position="1"/>
        <end position="28"/>
    </location>
</feature>
<dbReference type="SUPFAM" id="SSF51126">
    <property type="entry name" value="Pectin lyase-like"/>
    <property type="match status" value="1"/>
</dbReference>
<dbReference type="PANTHER" id="PTHR30032:SF8">
    <property type="entry name" value="GERMINATION-SPECIFIC N-ACETYLMURAMOYL-L-ALANINE AMIDASE"/>
    <property type="match status" value="1"/>
</dbReference>
<dbReference type="OrthoDB" id="1749656at2"/>
<organism evidence="3 4">
    <name type="scientific">Peptacetobacter hiranonis (strain DSM 13275 / JCM 10541 / KCTC 15199 / TO-931)</name>
    <name type="common">Clostridium hiranonis</name>
    <dbReference type="NCBI Taxonomy" id="500633"/>
    <lineage>
        <taxon>Bacteria</taxon>
        <taxon>Bacillati</taxon>
        <taxon>Bacillota</taxon>
        <taxon>Clostridia</taxon>
        <taxon>Peptostreptococcales</taxon>
        <taxon>Peptostreptococcaceae</taxon>
        <taxon>Peptacetobacter</taxon>
    </lineage>
</organism>
<name>B6FY76_PEPHT</name>
<dbReference type="InterPro" id="IPR011050">
    <property type="entry name" value="Pectin_lyase_fold/virulence"/>
</dbReference>